<sequence>MNTTSSTAPGAVATAAQPESRLWRWLVLGAVLGNLLCNYVAQRYPFNGQTNAVVSGKYYTLLTPAGYAFSIWGLIFLGILVYAIWQLLPAQRRQPLPTAVAEPFILANVATAGWLVAFAYEKLAVSVLIMLVILASLAVAYSRARRLVRSGQAGWASSIPLGLYFGWITVATVLNVSLWLSTVWQPSASTATTVAMLLLNVVLVLGVVVTHQFRELAYPLTLAWGLVGIGLARSGNAPGLAGVALSAALTLVAAAAWLVWQKRR</sequence>
<dbReference type="PANTHER" id="PTHR33802:SF1">
    <property type="entry name" value="XK-RELATED PROTEIN"/>
    <property type="match status" value="1"/>
</dbReference>
<keyword evidence="1" id="KW-0812">Transmembrane</keyword>
<feature type="transmembrane region" description="Helical" evidence="1">
    <location>
        <begin position="22"/>
        <end position="41"/>
    </location>
</feature>
<reference evidence="2 3" key="1">
    <citation type="submission" date="2019-08" db="EMBL/GenBank/DDBJ databases">
        <authorList>
            <person name="Seo M.-J."/>
        </authorList>
    </citation>
    <scope>NUCLEOTIDE SEQUENCE [LARGE SCALE GENOMIC DNA]</scope>
    <source>
        <strain evidence="2 3">KIGAM108</strain>
    </source>
</reference>
<name>A0A5D6UVQ8_9BACT</name>
<dbReference type="Proteomes" id="UP000322791">
    <property type="component" value="Unassembled WGS sequence"/>
</dbReference>
<comment type="caution">
    <text evidence="2">The sequence shown here is derived from an EMBL/GenBank/DDBJ whole genome shotgun (WGS) entry which is preliminary data.</text>
</comment>
<proteinExistence type="predicted"/>
<dbReference type="AlphaFoldDB" id="A0A5D6UVQ8"/>
<accession>A0A5D6UVQ8</accession>
<keyword evidence="3" id="KW-1185">Reference proteome</keyword>
<feature type="transmembrane region" description="Helical" evidence="1">
    <location>
        <begin position="96"/>
        <end position="117"/>
    </location>
</feature>
<dbReference type="InterPro" id="IPR038330">
    <property type="entry name" value="TspO/MBR-related_sf"/>
</dbReference>
<feature type="transmembrane region" description="Helical" evidence="1">
    <location>
        <begin position="161"/>
        <end position="182"/>
    </location>
</feature>
<keyword evidence="1" id="KW-0472">Membrane</keyword>
<feature type="transmembrane region" description="Helical" evidence="1">
    <location>
        <begin position="188"/>
        <end position="209"/>
    </location>
</feature>
<feature type="transmembrane region" description="Helical" evidence="1">
    <location>
        <begin position="216"/>
        <end position="234"/>
    </location>
</feature>
<feature type="transmembrane region" description="Helical" evidence="1">
    <location>
        <begin position="123"/>
        <end position="141"/>
    </location>
</feature>
<evidence type="ECO:0000256" key="1">
    <source>
        <dbReference type="SAM" id="Phobius"/>
    </source>
</evidence>
<feature type="transmembrane region" description="Helical" evidence="1">
    <location>
        <begin position="240"/>
        <end position="260"/>
    </location>
</feature>
<dbReference type="EMBL" id="VTHL01000019">
    <property type="protein sequence ID" value="TYZ07055.1"/>
    <property type="molecule type" value="Genomic_DNA"/>
</dbReference>
<dbReference type="RefSeq" id="WP_149072074.1">
    <property type="nucleotide sequence ID" value="NZ_VTHL01000019.1"/>
</dbReference>
<keyword evidence="1" id="KW-1133">Transmembrane helix</keyword>
<evidence type="ECO:0000313" key="3">
    <source>
        <dbReference type="Proteomes" id="UP000322791"/>
    </source>
</evidence>
<protein>
    <submittedName>
        <fullName evidence="2">Tryptophan-rich sensory protein</fullName>
    </submittedName>
</protein>
<evidence type="ECO:0000313" key="2">
    <source>
        <dbReference type="EMBL" id="TYZ07055.1"/>
    </source>
</evidence>
<organism evidence="2 3">
    <name type="scientific">Hymenobacter lutimineralis</name>
    <dbReference type="NCBI Taxonomy" id="2606448"/>
    <lineage>
        <taxon>Bacteria</taxon>
        <taxon>Pseudomonadati</taxon>
        <taxon>Bacteroidota</taxon>
        <taxon>Cytophagia</taxon>
        <taxon>Cytophagales</taxon>
        <taxon>Hymenobacteraceae</taxon>
        <taxon>Hymenobacter</taxon>
    </lineage>
</organism>
<feature type="transmembrane region" description="Helical" evidence="1">
    <location>
        <begin position="61"/>
        <end position="84"/>
    </location>
</feature>
<dbReference type="Gene3D" id="1.20.1260.100">
    <property type="entry name" value="TspO/MBR protein"/>
    <property type="match status" value="1"/>
</dbReference>
<gene>
    <name evidence="2" type="ORF">FY528_16235</name>
</gene>
<dbReference type="PANTHER" id="PTHR33802">
    <property type="entry name" value="SI:CH211-161H7.5-RELATED"/>
    <property type="match status" value="1"/>
</dbReference>